<keyword evidence="3" id="KW-0732">Signal</keyword>
<dbReference type="InterPro" id="IPR001563">
    <property type="entry name" value="Peptidase_S10"/>
</dbReference>
<dbReference type="Pfam" id="PF00450">
    <property type="entry name" value="Peptidase_S10"/>
    <property type="match status" value="1"/>
</dbReference>
<dbReference type="SUPFAM" id="SSF53474">
    <property type="entry name" value="alpha/beta-Hydrolases"/>
    <property type="match status" value="1"/>
</dbReference>
<dbReference type="GO" id="GO:0006508">
    <property type="term" value="P:proteolysis"/>
    <property type="evidence" value="ECO:0007669"/>
    <property type="project" value="UniProtKB-KW"/>
</dbReference>
<keyword evidence="1 6" id="KW-0121">Carboxypeptidase</keyword>
<keyword evidence="2" id="KW-0645">Protease</keyword>
<evidence type="ECO:0000313" key="6">
    <source>
        <dbReference type="EMBL" id="OIR13256.1"/>
    </source>
</evidence>
<evidence type="ECO:0000256" key="4">
    <source>
        <dbReference type="ARBA" id="ARBA00022801"/>
    </source>
</evidence>
<dbReference type="InterPro" id="IPR029058">
    <property type="entry name" value="AB_hydrolase_fold"/>
</dbReference>
<dbReference type="EMBL" id="MLJW01000015">
    <property type="protein sequence ID" value="OIR13256.1"/>
    <property type="molecule type" value="Genomic_DNA"/>
</dbReference>
<evidence type="ECO:0000256" key="3">
    <source>
        <dbReference type="ARBA" id="ARBA00022729"/>
    </source>
</evidence>
<dbReference type="PANTHER" id="PTHR11802:SF3">
    <property type="entry name" value="RETINOID-INDUCIBLE SERINE CARBOXYPEPTIDASE"/>
    <property type="match status" value="1"/>
</dbReference>
<dbReference type="GO" id="GO:0004185">
    <property type="term" value="F:serine-type carboxypeptidase activity"/>
    <property type="evidence" value="ECO:0007669"/>
    <property type="project" value="InterPro"/>
</dbReference>
<gene>
    <name evidence="6" type="ORF">GALL_56410</name>
</gene>
<reference evidence="6" key="1">
    <citation type="submission" date="2016-10" db="EMBL/GenBank/DDBJ databases">
        <title>Sequence of Gallionella enrichment culture.</title>
        <authorList>
            <person name="Poehlein A."/>
            <person name="Muehling M."/>
            <person name="Daniel R."/>
        </authorList>
    </citation>
    <scope>NUCLEOTIDE SEQUENCE</scope>
</reference>
<keyword evidence="5" id="KW-0325">Glycoprotein</keyword>
<evidence type="ECO:0000256" key="2">
    <source>
        <dbReference type="ARBA" id="ARBA00022670"/>
    </source>
</evidence>
<name>A0A1J5TAI8_9ZZZZ</name>
<dbReference type="AlphaFoldDB" id="A0A1J5TAI8"/>
<evidence type="ECO:0000256" key="1">
    <source>
        <dbReference type="ARBA" id="ARBA00022645"/>
    </source>
</evidence>
<organism evidence="6">
    <name type="scientific">mine drainage metagenome</name>
    <dbReference type="NCBI Taxonomy" id="410659"/>
    <lineage>
        <taxon>unclassified sequences</taxon>
        <taxon>metagenomes</taxon>
        <taxon>ecological metagenomes</taxon>
    </lineage>
</organism>
<dbReference type="PANTHER" id="PTHR11802">
    <property type="entry name" value="SERINE PROTEASE FAMILY S10 SERINE CARBOXYPEPTIDASE"/>
    <property type="match status" value="1"/>
</dbReference>
<proteinExistence type="predicted"/>
<accession>A0A1J5TAI8</accession>
<dbReference type="Gene3D" id="3.40.50.1820">
    <property type="entry name" value="alpha/beta hydrolase"/>
    <property type="match status" value="1"/>
</dbReference>
<keyword evidence="4" id="KW-0378">Hydrolase</keyword>
<protein>
    <submittedName>
        <fullName evidence="6">Serine carboxypeptidase</fullName>
    </submittedName>
</protein>
<evidence type="ECO:0000256" key="5">
    <source>
        <dbReference type="ARBA" id="ARBA00023180"/>
    </source>
</evidence>
<sequence>MLDADNQSIANVFYTYYERTDVKNKSTRPLVISFNGGPGTPSVWMEIGYTGPRILNVDDEGYPIQPYGMRDNPHSILDVADIVYIDPVNTGFSRPLIKDGVAQKFFGVNADIKYLAAWINSFVSKYKRWASPKFLIGESYGTTRVSGLALELQDAQWMYLNGVVLVSPTDLGIERSGPVGAALFVPYYAATAWYHKALNSDLQKKDLTDYLPEVEKFTVDELIPAITKGGSLSDESRKEIAAKYARYTGLSEKTILEHNFEIPTGFFWKELLRDKGYTVGRLDSRYLGIDRQDAGEHPDYNAELSSWEHSFMPAMNIYLRDELNFKTDLSYYLFGPVYPWDRTNDKTGFNLGKAMSENPYMHLLVQSGYYDGACDYFNAKYSMWQIDPGGKLKDRMRWEGYRSGHMMYLRKDDLAKATESLRKFIAASIPKPGTPAKYKE</sequence>
<comment type="caution">
    <text evidence="6">The sequence shown here is derived from an EMBL/GenBank/DDBJ whole genome shotgun (WGS) entry which is preliminary data.</text>
</comment>